<reference evidence="1" key="1">
    <citation type="submission" date="2018-04" db="EMBL/GenBank/DDBJ databases">
        <title>Whole genome sequencing of Hypsizygus marmoreus.</title>
        <authorList>
            <person name="Choi I.-G."/>
            <person name="Min B."/>
            <person name="Kim J.-G."/>
            <person name="Kim S."/>
            <person name="Oh Y.-L."/>
            <person name="Kong W.-S."/>
            <person name="Park H."/>
            <person name="Jeong J."/>
            <person name="Song E.-S."/>
        </authorList>
    </citation>
    <scope>NUCLEOTIDE SEQUENCE [LARGE SCALE GENOMIC DNA]</scope>
    <source>
        <strain evidence="1">51987-8</strain>
    </source>
</reference>
<sequence>MVREGRRMVEMFGFYESNIVPETSDKAPPQPCQRCRSLCRQNMYNANRDNGRGRLGMLPMSASFCSLDGIVESHLWPPHYGIARVTRSSSSVLCIRQDTYATLGC</sequence>
<organism evidence="1 2">
    <name type="scientific">Hypsizygus marmoreus</name>
    <name type="common">White beech mushroom</name>
    <name type="synonym">Agaricus marmoreus</name>
    <dbReference type="NCBI Taxonomy" id="39966"/>
    <lineage>
        <taxon>Eukaryota</taxon>
        <taxon>Fungi</taxon>
        <taxon>Dikarya</taxon>
        <taxon>Basidiomycota</taxon>
        <taxon>Agaricomycotina</taxon>
        <taxon>Agaricomycetes</taxon>
        <taxon>Agaricomycetidae</taxon>
        <taxon>Agaricales</taxon>
        <taxon>Tricholomatineae</taxon>
        <taxon>Lyophyllaceae</taxon>
        <taxon>Hypsizygus</taxon>
    </lineage>
</organism>
<keyword evidence="2" id="KW-1185">Reference proteome</keyword>
<evidence type="ECO:0000313" key="2">
    <source>
        <dbReference type="Proteomes" id="UP000076154"/>
    </source>
</evidence>
<dbReference type="Proteomes" id="UP000076154">
    <property type="component" value="Unassembled WGS sequence"/>
</dbReference>
<comment type="caution">
    <text evidence="1">The sequence shown here is derived from an EMBL/GenBank/DDBJ whole genome shotgun (WGS) entry which is preliminary data.</text>
</comment>
<gene>
    <name evidence="1" type="ORF">Hypma_004086</name>
</gene>
<evidence type="ECO:0000313" key="1">
    <source>
        <dbReference type="EMBL" id="RDB27443.1"/>
    </source>
</evidence>
<accession>A0A369K6I6</accession>
<protein>
    <submittedName>
        <fullName evidence="1">Uncharacterized protein</fullName>
    </submittedName>
</protein>
<dbReference type="EMBL" id="LUEZ02000016">
    <property type="protein sequence ID" value="RDB27443.1"/>
    <property type="molecule type" value="Genomic_DNA"/>
</dbReference>
<name>A0A369K6I6_HYPMA</name>
<proteinExistence type="predicted"/>
<dbReference type="InParanoid" id="A0A369K6I6"/>
<dbReference type="AlphaFoldDB" id="A0A369K6I6"/>